<dbReference type="InterPro" id="IPR019587">
    <property type="entry name" value="Polyketide_cyclase/dehydratase"/>
</dbReference>
<gene>
    <name evidence="1" type="ORF">WIS52_04195</name>
</gene>
<sequence length="145" mass="15515">MLHLEHSIDINAPAGRVWAIFTDTAAYPEWNPFMTKLDGELTLGSRLAVTIVPPGGKPNSFRPTVTAVEPGRRLAWLGRLPIPGLVDGAHSFELEPLTPETTRFTQSERFTGLLVPLLGGMLRPAEAGFAAMNSALAARAESGPA</sequence>
<proteinExistence type="predicted"/>
<evidence type="ECO:0000313" key="1">
    <source>
        <dbReference type="EMBL" id="MEQ3549666.1"/>
    </source>
</evidence>
<dbReference type="InterPro" id="IPR023393">
    <property type="entry name" value="START-like_dom_sf"/>
</dbReference>
<organism evidence="1 2">
    <name type="scientific">Pseudonocardia nematodicida</name>
    <dbReference type="NCBI Taxonomy" id="1206997"/>
    <lineage>
        <taxon>Bacteria</taxon>
        <taxon>Bacillati</taxon>
        <taxon>Actinomycetota</taxon>
        <taxon>Actinomycetes</taxon>
        <taxon>Pseudonocardiales</taxon>
        <taxon>Pseudonocardiaceae</taxon>
        <taxon>Pseudonocardia</taxon>
    </lineage>
</organism>
<evidence type="ECO:0000313" key="2">
    <source>
        <dbReference type="Proteomes" id="UP001494902"/>
    </source>
</evidence>
<dbReference type="Pfam" id="PF10604">
    <property type="entry name" value="Polyketide_cyc2"/>
    <property type="match status" value="1"/>
</dbReference>
<dbReference type="EMBL" id="JBEDNQ010000001">
    <property type="protein sequence ID" value="MEQ3549666.1"/>
    <property type="molecule type" value="Genomic_DNA"/>
</dbReference>
<dbReference type="SUPFAM" id="SSF55961">
    <property type="entry name" value="Bet v1-like"/>
    <property type="match status" value="1"/>
</dbReference>
<dbReference type="Gene3D" id="3.30.530.20">
    <property type="match status" value="1"/>
</dbReference>
<protein>
    <submittedName>
        <fullName evidence="1">SRPBCC domain-containing protein</fullName>
    </submittedName>
</protein>
<name>A0ABV1K695_9PSEU</name>
<dbReference type="Proteomes" id="UP001494902">
    <property type="component" value="Unassembled WGS sequence"/>
</dbReference>
<accession>A0ABV1K695</accession>
<dbReference type="PANTHER" id="PTHR36166:SF1">
    <property type="entry name" value="SRPBCC DOMAIN-CONTAINING PROTEIN"/>
    <property type="match status" value="1"/>
</dbReference>
<keyword evidence="2" id="KW-1185">Reference proteome</keyword>
<comment type="caution">
    <text evidence="1">The sequence shown here is derived from an EMBL/GenBank/DDBJ whole genome shotgun (WGS) entry which is preliminary data.</text>
</comment>
<reference evidence="1 2" key="1">
    <citation type="submission" date="2024-03" db="EMBL/GenBank/DDBJ databases">
        <title>Draft genome sequence of Pseudonocardia nematodicida JCM 31783.</title>
        <authorList>
            <person name="Butdee W."/>
            <person name="Duangmal K."/>
        </authorList>
    </citation>
    <scope>NUCLEOTIDE SEQUENCE [LARGE SCALE GENOMIC DNA]</scope>
    <source>
        <strain evidence="1 2">JCM 31783</strain>
    </source>
</reference>
<dbReference type="RefSeq" id="WP_349296734.1">
    <property type="nucleotide sequence ID" value="NZ_JBEDNQ010000001.1"/>
</dbReference>
<dbReference type="CDD" id="cd07822">
    <property type="entry name" value="SRPBCC_4"/>
    <property type="match status" value="1"/>
</dbReference>
<dbReference type="PANTHER" id="PTHR36166">
    <property type="entry name" value="CHROMOSOME 9, WHOLE GENOME SHOTGUN SEQUENCE"/>
    <property type="match status" value="1"/>
</dbReference>